<keyword evidence="2" id="KW-0813">Transport</keyword>
<sequence length="378" mass="41756">MTTVEYDHVTKQFDSGDQEVVAVDDLSLDVEDGEFLVLVGPSGCGKSTTLRLLAGLETISDGEIRIKGDVMNDKKPKDRDIAMVFQNYALYPNKTVRENMSFGLEMTTNLTSDEIESRVQETASMLDINELLSRKPAALSGGQKQRVALGRAIVREPTVFLMDEPLSNLDAKLRTDMRAELQQLHEAIGVATVYVTHDQTEAMTMGDRIAILNDGELQQLATPLECYHEPANEFVASFIGSPSMNFLSLSYETNTGMGTSGSITYRFTNEQREELGEQTSVRLGIRPEDVEIATEEGPDTVEAVVRVLEPMGKESIVHFDVAGESMTASVPAEYNFESGDRVRLKLPRDRIHTFDTDGGATIFNRTRTTDEVPASARL</sequence>
<dbReference type="GO" id="GO:0055052">
    <property type="term" value="C:ATP-binding cassette (ABC) transporter complex, substrate-binding subunit-containing"/>
    <property type="evidence" value="ECO:0007669"/>
    <property type="project" value="TreeGrafter"/>
</dbReference>
<dbReference type="EC" id="7.5.2.13" evidence="13"/>
<dbReference type="InterPro" id="IPR012340">
    <property type="entry name" value="NA-bd_OB-fold"/>
</dbReference>
<dbReference type="GO" id="GO:0016887">
    <property type="term" value="F:ATP hydrolysis activity"/>
    <property type="evidence" value="ECO:0007669"/>
    <property type="project" value="InterPro"/>
</dbReference>
<comment type="similarity">
    <text evidence="11">Belongs to the ABC transporter superfamily. Carbohydrate uptake transporter-1 (CUT1) (TC 3.A.1.1) family.</text>
</comment>
<evidence type="ECO:0000259" key="14">
    <source>
        <dbReference type="PROSITE" id="PS50893"/>
    </source>
</evidence>
<dbReference type="CDD" id="cd03301">
    <property type="entry name" value="ABC_MalK_N"/>
    <property type="match status" value="1"/>
</dbReference>
<dbReference type="PANTHER" id="PTHR43875">
    <property type="entry name" value="MALTODEXTRIN IMPORT ATP-BINDING PROTEIN MSMX"/>
    <property type="match status" value="1"/>
</dbReference>
<evidence type="ECO:0000256" key="2">
    <source>
        <dbReference type="ARBA" id="ARBA00022448"/>
    </source>
</evidence>
<keyword evidence="6" id="KW-1278">Translocase</keyword>
<proteinExistence type="inferred from homology"/>
<dbReference type="InterPro" id="IPR047641">
    <property type="entry name" value="ABC_transpr_MalK/UgpC-like"/>
</dbReference>
<comment type="subcellular location">
    <subcellularLocation>
        <location evidence="1">Cell membrane</location>
        <topology evidence="1">Peripheral membrane protein</topology>
    </subcellularLocation>
</comment>
<dbReference type="NCBIfam" id="NF008653">
    <property type="entry name" value="PRK11650.1"/>
    <property type="match status" value="1"/>
</dbReference>
<dbReference type="FunFam" id="3.40.50.300:FF:000042">
    <property type="entry name" value="Maltose/maltodextrin ABC transporter, ATP-binding protein"/>
    <property type="match status" value="1"/>
</dbReference>
<comment type="caution">
    <text evidence="15">The sequence shown here is derived from an EMBL/GenBank/DDBJ whole genome shotgun (WGS) entry which is preliminary data.</text>
</comment>
<accession>A0A2P4NMB2</accession>
<comment type="catalytic activity">
    <reaction evidence="9">
        <text>L-arabinose(out) + ATP + H2O = L-arabinose(in) + ADP + phosphate + H(+)</text>
        <dbReference type="Rhea" id="RHEA:30007"/>
        <dbReference type="ChEBI" id="CHEBI:15377"/>
        <dbReference type="ChEBI" id="CHEBI:15378"/>
        <dbReference type="ChEBI" id="CHEBI:17535"/>
        <dbReference type="ChEBI" id="CHEBI:30616"/>
        <dbReference type="ChEBI" id="CHEBI:43474"/>
        <dbReference type="ChEBI" id="CHEBI:456216"/>
        <dbReference type="EC" id="7.5.2.13"/>
    </reaction>
    <physiologicalReaction direction="left-to-right" evidence="9">
        <dbReference type="Rhea" id="RHEA:30008"/>
    </physiologicalReaction>
</comment>
<keyword evidence="5 15" id="KW-0067">ATP-binding</keyword>
<protein>
    <recommendedName>
        <fullName evidence="13">ABC-type D-xylose/L-arabinose transporter</fullName>
        <ecNumber evidence="13">7.5.2.13</ecNumber>
    </recommendedName>
</protein>
<dbReference type="OrthoDB" id="18368at2157"/>
<evidence type="ECO:0000256" key="3">
    <source>
        <dbReference type="ARBA" id="ARBA00022475"/>
    </source>
</evidence>
<dbReference type="Pfam" id="PF00005">
    <property type="entry name" value="ABC_tran"/>
    <property type="match status" value="1"/>
</dbReference>
<evidence type="ECO:0000256" key="13">
    <source>
        <dbReference type="ARBA" id="ARBA00066315"/>
    </source>
</evidence>
<dbReference type="InterPro" id="IPR015855">
    <property type="entry name" value="ABC_transpr_MalK-like"/>
</dbReference>
<keyword evidence="16" id="KW-1185">Reference proteome</keyword>
<dbReference type="Gene3D" id="2.40.50.100">
    <property type="match status" value="1"/>
</dbReference>
<dbReference type="InterPro" id="IPR003439">
    <property type="entry name" value="ABC_transporter-like_ATP-bd"/>
</dbReference>
<keyword evidence="4" id="KW-0547">Nucleotide-binding</keyword>
<comment type="catalytic activity">
    <reaction evidence="8">
        <text>D-xylose(out) + ATP + H2O = D-xylose(in) + ADP + phosphate + H(+)</text>
        <dbReference type="Rhea" id="RHEA:29899"/>
        <dbReference type="ChEBI" id="CHEBI:15377"/>
        <dbReference type="ChEBI" id="CHEBI:15378"/>
        <dbReference type="ChEBI" id="CHEBI:30616"/>
        <dbReference type="ChEBI" id="CHEBI:43474"/>
        <dbReference type="ChEBI" id="CHEBI:53455"/>
        <dbReference type="ChEBI" id="CHEBI:456216"/>
        <dbReference type="EC" id="7.5.2.13"/>
    </reaction>
    <physiologicalReaction direction="left-to-right" evidence="8">
        <dbReference type="Rhea" id="RHEA:29900"/>
    </physiologicalReaction>
</comment>
<dbReference type="EMBL" id="LOPW02000018">
    <property type="protein sequence ID" value="POG54256.1"/>
    <property type="molecule type" value="Genomic_DNA"/>
</dbReference>
<dbReference type="Pfam" id="PF08402">
    <property type="entry name" value="TOBE_2"/>
    <property type="match status" value="1"/>
</dbReference>
<dbReference type="InterPro" id="IPR013611">
    <property type="entry name" value="Transp-assoc_OB_typ2"/>
</dbReference>
<evidence type="ECO:0000256" key="12">
    <source>
        <dbReference type="ARBA" id="ARBA00065962"/>
    </source>
</evidence>
<comment type="function">
    <text evidence="10">Part of the ABC transporter complex XacGHIJK involved in the uptake of xylose and arabinose. Responsible for energy coupling to the transport system.</text>
</comment>
<evidence type="ECO:0000256" key="9">
    <source>
        <dbReference type="ARBA" id="ARBA00051890"/>
    </source>
</evidence>
<dbReference type="SUPFAM" id="SSF52540">
    <property type="entry name" value="P-loop containing nucleoside triphosphate hydrolases"/>
    <property type="match status" value="1"/>
</dbReference>
<dbReference type="AlphaFoldDB" id="A0A2P4NMB2"/>
<feature type="domain" description="ABC transporter" evidence="14">
    <location>
        <begin position="4"/>
        <end position="239"/>
    </location>
</feature>
<dbReference type="GO" id="GO:0140359">
    <property type="term" value="F:ABC-type transporter activity"/>
    <property type="evidence" value="ECO:0007669"/>
    <property type="project" value="InterPro"/>
</dbReference>
<keyword evidence="3" id="KW-1003">Cell membrane</keyword>
<dbReference type="PROSITE" id="PS50893">
    <property type="entry name" value="ABC_TRANSPORTER_2"/>
    <property type="match status" value="1"/>
</dbReference>
<comment type="subunit">
    <text evidence="12">The complex is composed of two ATP-binding proteins (XacJ and XacK), two transmembrane proteins (XacH and XacI) and a solute-binding protein (XacG).</text>
</comment>
<evidence type="ECO:0000256" key="10">
    <source>
        <dbReference type="ARBA" id="ARBA00053454"/>
    </source>
</evidence>
<evidence type="ECO:0000256" key="8">
    <source>
        <dbReference type="ARBA" id="ARBA00050355"/>
    </source>
</evidence>
<evidence type="ECO:0000256" key="5">
    <source>
        <dbReference type="ARBA" id="ARBA00022840"/>
    </source>
</evidence>
<evidence type="ECO:0000313" key="15">
    <source>
        <dbReference type="EMBL" id="POG54256.1"/>
    </source>
</evidence>
<keyword evidence="7" id="KW-0472">Membrane</keyword>
<dbReference type="InterPro" id="IPR003593">
    <property type="entry name" value="AAA+_ATPase"/>
</dbReference>
<evidence type="ECO:0000256" key="11">
    <source>
        <dbReference type="ARBA" id="ARBA00061029"/>
    </source>
</evidence>
<dbReference type="InterPro" id="IPR027417">
    <property type="entry name" value="P-loop_NTPase"/>
</dbReference>
<evidence type="ECO:0000256" key="7">
    <source>
        <dbReference type="ARBA" id="ARBA00023136"/>
    </source>
</evidence>
<dbReference type="PANTHER" id="PTHR43875:SF15">
    <property type="entry name" value="TREHALOSE IMPORT ATP-BINDING PROTEIN SUGC"/>
    <property type="match status" value="1"/>
</dbReference>
<dbReference type="SMART" id="SM00382">
    <property type="entry name" value="AAA"/>
    <property type="match status" value="1"/>
</dbReference>
<name>A0A2P4NMB2_9EURY</name>
<dbReference type="InterPro" id="IPR008995">
    <property type="entry name" value="Mo/tungstate-bd_C_term_dom"/>
</dbReference>
<dbReference type="RefSeq" id="WP_058567921.1">
    <property type="nucleotide sequence ID" value="NZ_LOPW02000018.1"/>
</dbReference>
<gene>
    <name evidence="15" type="ORF">AUR65_016560</name>
</gene>
<dbReference type="GO" id="GO:0005524">
    <property type="term" value="F:ATP binding"/>
    <property type="evidence" value="ECO:0007669"/>
    <property type="project" value="UniProtKB-KW"/>
</dbReference>
<evidence type="ECO:0000256" key="4">
    <source>
        <dbReference type="ARBA" id="ARBA00022741"/>
    </source>
</evidence>
<evidence type="ECO:0000313" key="16">
    <source>
        <dbReference type="Proteomes" id="UP000053621"/>
    </source>
</evidence>
<dbReference type="GO" id="GO:0008643">
    <property type="term" value="P:carbohydrate transport"/>
    <property type="evidence" value="ECO:0007669"/>
    <property type="project" value="InterPro"/>
</dbReference>
<dbReference type="Gene3D" id="2.40.50.140">
    <property type="entry name" value="Nucleic acid-binding proteins"/>
    <property type="match status" value="1"/>
</dbReference>
<dbReference type="SUPFAM" id="SSF50331">
    <property type="entry name" value="MOP-like"/>
    <property type="match status" value="1"/>
</dbReference>
<dbReference type="PROSITE" id="PS00211">
    <property type="entry name" value="ABC_TRANSPORTER_1"/>
    <property type="match status" value="1"/>
</dbReference>
<dbReference type="InterPro" id="IPR017871">
    <property type="entry name" value="ABC_transporter-like_CS"/>
</dbReference>
<reference evidence="15" key="1">
    <citation type="submission" date="2017-08" db="EMBL/GenBank/DDBJ databases">
        <title>Haloferax marisrubri sp. nov., isolated from the Discovery deep brine-seawater interface in the Red Sea.</title>
        <authorList>
            <person name="Zhang G."/>
            <person name="Stingl U."/>
        </authorList>
    </citation>
    <scope>NUCLEOTIDE SEQUENCE [LARGE SCALE GENOMIC DNA]</scope>
    <source>
        <strain evidence="15">SB3</strain>
    </source>
</reference>
<dbReference type="Proteomes" id="UP000053621">
    <property type="component" value="Unassembled WGS sequence"/>
</dbReference>
<organism evidence="15 16">
    <name type="scientific">Haloferax marisrubri</name>
    <dbReference type="NCBI Taxonomy" id="1544719"/>
    <lineage>
        <taxon>Archaea</taxon>
        <taxon>Methanobacteriati</taxon>
        <taxon>Methanobacteriota</taxon>
        <taxon>Stenosarchaea group</taxon>
        <taxon>Halobacteria</taxon>
        <taxon>Halobacteriales</taxon>
        <taxon>Haloferacaceae</taxon>
        <taxon>Haloferax</taxon>
    </lineage>
</organism>
<evidence type="ECO:0000256" key="6">
    <source>
        <dbReference type="ARBA" id="ARBA00022967"/>
    </source>
</evidence>
<evidence type="ECO:0000256" key="1">
    <source>
        <dbReference type="ARBA" id="ARBA00004202"/>
    </source>
</evidence>
<dbReference type="Gene3D" id="3.40.50.300">
    <property type="entry name" value="P-loop containing nucleotide triphosphate hydrolases"/>
    <property type="match status" value="1"/>
</dbReference>